<dbReference type="PROSITE" id="PS50835">
    <property type="entry name" value="IG_LIKE"/>
    <property type="match status" value="5"/>
</dbReference>
<dbReference type="FunFam" id="2.60.40.10:FF:000112">
    <property type="entry name" value="Titin a"/>
    <property type="match status" value="1"/>
</dbReference>
<dbReference type="InterPro" id="IPR013098">
    <property type="entry name" value="Ig_I-set"/>
</dbReference>
<sequence>MIIEWNEPVNDGGSAVIGYHLESKERSSILWNKLNKILIADTQFKICNLEEGIGYEFRVYAENIVGIGRCSKVSESFVARDPCDPPGAPEAVAISKNQIKIQWTKPQYDGGSKVNGYVVERKDLASAEGRWVRANFTNIIETEYTITGLTENEQYEFRVIARNAAGVFSEPSDSSGPITATDEIEPPRASMDPKYKDVIVINAGENLLLDADIYGKPVPDVLWLKEGKEMEKALRFEVKNTEKRAAITIKDVTKLDSGHYDLSLKNLGGVKTFPITVKVLDKPGPPTGPIKVTGVMADRYLKEGGEYQFRVCAINSEGVGEAANVHGTVVTSERVEAPEIELDADLRRVVSVRAGGTLRLFVTIRGRPEPAVKWEKLEGVLTEHAVIEATSSYTMLVIDNVTRFDSGKYSLTLENASGTKSAIVAVRILDTPSAPQNFAVKEVKKDSVTLAWDVPLTDGGAKITNYIVEKRESVRKAYTTVTSNCTANSFKIEELPEGGIFYFRVCAVNEFGQGQMVETKEVKVAEVPLPPSKVTLTDVTKTSVSLAWEKPAHDGGSKVICYNVEFKPKKGDKWGTACTVKVPEATVSNLNANEAYLFRVVAINEKGKSEPKDLGVPVVAKDVAVEPSVNLLFTTYSVKAGKDLTIEVPVRGRPKPVVSWKKDGLPLKQTSSVTILNNATSSKIIIKEATREHVGKYEITLANTAGTVTADIGVVVLDKPGPPKGIKVDAVTSDSITLSWSPPDYDGGAVLGYHLERKERTSILWTKMNRGMIKDTEYKVNNIEEGMMYEYRVYAENIAGIGKCSKACEAVAARDPCDPPGTPVVTAVTRTSVSLSWAKPEYDGGAKVSGYIIERRDLPEGRWTRCNFTNVPETYYDVTGLTENCQYDFRVIAKNAAGLFSEPSDNTGSITVKDDVDPPRIMMDVKFRDTVVVKAGETLKIYADLAGRPAPVISWTKDGKEIELRARIQIVSTDTSTSVIVKDCIRRDSGQYALTLQNIAGTVTMPVNCMILDKPGPSAGPLQITGLTAEECTLSWGPPQETGGAEITHYVVEKHYIHKPKPEVAEDEEEEEEEYEEEFTITGLKTDAEYEFCVKAINKVGSSPRSPYSDAAVAMDRTAEPSFDADIDMRKILMVKHGTAFTLNVPFKGKPVPSVAWAKEGVDLKVRGTIESTECSTSLTIEKSTRNDSGEYSVTIESPLGTATLPMVVKVLDSPGPPVNVKVTAVTRDSATLTWEAPENDGGDAVKAYHVEKREASKKAWVSVTSNCHALTYKIEDLQEGAFYYFRVIGENEYGVGVPQEAKSGTKITGKVQTDGCLIEFYF</sequence>
<evidence type="ECO:0000256" key="2">
    <source>
        <dbReference type="ARBA" id="ARBA00023319"/>
    </source>
</evidence>
<evidence type="ECO:0000313" key="6">
    <source>
        <dbReference type="Proteomes" id="UP000472263"/>
    </source>
</evidence>
<feature type="domain" description="Fibronectin type-III" evidence="4">
    <location>
        <begin position="434"/>
        <end position="527"/>
    </location>
</feature>
<dbReference type="InterPro" id="IPR036116">
    <property type="entry name" value="FN3_sf"/>
</dbReference>
<dbReference type="SMART" id="SM00408">
    <property type="entry name" value="IGc2"/>
    <property type="match status" value="5"/>
</dbReference>
<feature type="domain" description="Fibronectin type-III" evidence="4">
    <location>
        <begin position="1"/>
        <end position="82"/>
    </location>
</feature>
<evidence type="ECO:0008006" key="7">
    <source>
        <dbReference type="Google" id="ProtNLM"/>
    </source>
</evidence>
<feature type="domain" description="Ig-like" evidence="3">
    <location>
        <begin position="1121"/>
        <end position="1210"/>
    </location>
</feature>
<dbReference type="SUPFAM" id="SSF48726">
    <property type="entry name" value="Immunoglobulin"/>
    <property type="match status" value="5"/>
</dbReference>
<name>A0A668AG62_9TELE</name>
<dbReference type="PANTHER" id="PTHR14340:SF13">
    <property type="entry name" value="TITIN"/>
    <property type="match status" value="1"/>
</dbReference>
<dbReference type="FunFam" id="2.60.40.10:FF:000003">
    <property type="entry name" value="Titin isoform E"/>
    <property type="match status" value="1"/>
</dbReference>
<dbReference type="GeneTree" id="ENSGT01150000286978"/>
<dbReference type="SMART" id="SM00060">
    <property type="entry name" value="FN3"/>
    <property type="match status" value="9"/>
</dbReference>
<dbReference type="FunFam" id="2.60.40.10:FF:000011">
    <property type="entry name" value="Titin b"/>
    <property type="match status" value="2"/>
</dbReference>
<feature type="domain" description="Fibronectin type-III" evidence="4">
    <location>
        <begin position="530"/>
        <end position="623"/>
    </location>
</feature>
<dbReference type="PRINTS" id="PR00014">
    <property type="entry name" value="FNTYPEIII"/>
</dbReference>
<dbReference type="SMART" id="SM00409">
    <property type="entry name" value="IG"/>
    <property type="match status" value="5"/>
</dbReference>
<keyword evidence="2" id="KW-0393">Immunoglobulin domain</keyword>
<dbReference type="GO" id="GO:0048738">
    <property type="term" value="P:cardiac muscle tissue development"/>
    <property type="evidence" value="ECO:0007669"/>
    <property type="project" value="TreeGrafter"/>
</dbReference>
<feature type="domain" description="Fibronectin type-III" evidence="4">
    <location>
        <begin position="1018"/>
        <end position="1121"/>
    </location>
</feature>
<dbReference type="PROSITE" id="PS50853">
    <property type="entry name" value="FN3"/>
    <property type="match status" value="8"/>
</dbReference>
<keyword evidence="1" id="KW-0677">Repeat</keyword>
<dbReference type="InterPro" id="IPR036179">
    <property type="entry name" value="Ig-like_dom_sf"/>
</dbReference>
<feature type="domain" description="Fibronectin type-III" evidence="4">
    <location>
        <begin position="819"/>
        <end position="915"/>
    </location>
</feature>
<reference evidence="5" key="3">
    <citation type="submission" date="2025-09" db="UniProtKB">
        <authorList>
            <consortium name="Ensembl"/>
        </authorList>
    </citation>
    <scope>IDENTIFICATION</scope>
</reference>
<protein>
    <recommendedName>
        <fullName evidence="7">Titin</fullName>
    </recommendedName>
</protein>
<dbReference type="Ensembl" id="ENSMMDT00005051150.1">
    <property type="protein sequence ID" value="ENSMMDP00005050158.1"/>
    <property type="gene ID" value="ENSMMDG00005022770.1"/>
</dbReference>
<dbReference type="FunFam" id="2.60.40.10:FF:000034">
    <property type="entry name" value="Titin isoform A"/>
    <property type="match status" value="1"/>
</dbReference>
<feature type="domain" description="Ig-like" evidence="3">
    <location>
        <begin position="187"/>
        <end position="276"/>
    </location>
</feature>
<dbReference type="Pfam" id="PF00041">
    <property type="entry name" value="fn3"/>
    <property type="match status" value="8"/>
</dbReference>
<dbReference type="Proteomes" id="UP000472263">
    <property type="component" value="Chromosome 21"/>
</dbReference>
<dbReference type="InterPro" id="IPR013783">
    <property type="entry name" value="Ig-like_fold"/>
</dbReference>
<dbReference type="InterPro" id="IPR003598">
    <property type="entry name" value="Ig_sub2"/>
</dbReference>
<dbReference type="InterPro" id="IPR007110">
    <property type="entry name" value="Ig-like_dom"/>
</dbReference>
<dbReference type="CDD" id="cd00063">
    <property type="entry name" value="FN3"/>
    <property type="match status" value="8"/>
</dbReference>
<reference evidence="5" key="1">
    <citation type="submission" date="2019-06" db="EMBL/GenBank/DDBJ databases">
        <authorList>
            <consortium name="Wellcome Sanger Institute Data Sharing"/>
        </authorList>
    </citation>
    <scope>NUCLEOTIDE SEQUENCE [LARGE SCALE GENOMIC DNA]</scope>
</reference>
<evidence type="ECO:0000259" key="3">
    <source>
        <dbReference type="PROSITE" id="PS50835"/>
    </source>
</evidence>
<proteinExistence type="predicted"/>
<evidence type="ECO:0000259" key="4">
    <source>
        <dbReference type="PROSITE" id="PS50853"/>
    </source>
</evidence>
<dbReference type="SUPFAM" id="SSF49265">
    <property type="entry name" value="Fibronectin type III"/>
    <property type="match status" value="4"/>
</dbReference>
<evidence type="ECO:0000256" key="1">
    <source>
        <dbReference type="ARBA" id="ARBA00022737"/>
    </source>
</evidence>
<feature type="domain" description="Ig-like" evidence="3">
    <location>
        <begin position="338"/>
        <end position="425"/>
    </location>
</feature>
<feature type="domain" description="Ig-like" evidence="3">
    <location>
        <begin position="919"/>
        <end position="1004"/>
    </location>
</feature>
<feature type="domain" description="Fibronectin type-III" evidence="4">
    <location>
        <begin position="85"/>
        <end position="184"/>
    </location>
</feature>
<feature type="domain" description="Fibronectin type-III" evidence="4">
    <location>
        <begin position="722"/>
        <end position="815"/>
    </location>
</feature>
<reference evidence="5" key="2">
    <citation type="submission" date="2025-08" db="UniProtKB">
        <authorList>
            <consortium name="Ensembl"/>
        </authorList>
    </citation>
    <scope>IDENTIFICATION</scope>
</reference>
<feature type="domain" description="Fibronectin type-III" evidence="4">
    <location>
        <begin position="1217"/>
        <end position="1312"/>
    </location>
</feature>
<keyword evidence="6" id="KW-1185">Reference proteome</keyword>
<accession>A0A668AG62</accession>
<dbReference type="InterPro" id="IPR003961">
    <property type="entry name" value="FN3_dom"/>
</dbReference>
<feature type="domain" description="Ig-like" evidence="3">
    <location>
        <begin position="627"/>
        <end position="709"/>
    </location>
</feature>
<dbReference type="Gene3D" id="2.60.40.10">
    <property type="entry name" value="Immunoglobulins"/>
    <property type="match status" value="13"/>
</dbReference>
<dbReference type="Pfam" id="PF07679">
    <property type="entry name" value="I-set"/>
    <property type="match status" value="5"/>
</dbReference>
<dbReference type="GO" id="GO:0031430">
    <property type="term" value="C:M band"/>
    <property type="evidence" value="ECO:0007669"/>
    <property type="project" value="TreeGrafter"/>
</dbReference>
<organism evidence="5 6">
    <name type="scientific">Myripristis murdjan</name>
    <name type="common">pinecone soldierfish</name>
    <dbReference type="NCBI Taxonomy" id="586833"/>
    <lineage>
        <taxon>Eukaryota</taxon>
        <taxon>Metazoa</taxon>
        <taxon>Chordata</taxon>
        <taxon>Craniata</taxon>
        <taxon>Vertebrata</taxon>
        <taxon>Euteleostomi</taxon>
        <taxon>Actinopterygii</taxon>
        <taxon>Neopterygii</taxon>
        <taxon>Teleostei</taxon>
        <taxon>Neoteleostei</taxon>
        <taxon>Acanthomorphata</taxon>
        <taxon>Holocentriformes</taxon>
        <taxon>Holocentridae</taxon>
        <taxon>Myripristis</taxon>
    </lineage>
</organism>
<evidence type="ECO:0000313" key="5">
    <source>
        <dbReference type="Ensembl" id="ENSMMDP00005050158.1"/>
    </source>
</evidence>
<dbReference type="InterPro" id="IPR003599">
    <property type="entry name" value="Ig_sub"/>
</dbReference>
<dbReference type="PANTHER" id="PTHR14340">
    <property type="entry name" value="MICROFIBRIL-ASSOCIATED GLYCOPROTEIN 3"/>
    <property type="match status" value="1"/>
</dbReference>
<dbReference type="GO" id="GO:0045214">
    <property type="term" value="P:sarcomere organization"/>
    <property type="evidence" value="ECO:0007669"/>
    <property type="project" value="TreeGrafter"/>
</dbReference>
<dbReference type="FunFam" id="2.60.40.10:FF:000012">
    <property type="entry name" value="titin isoform X1"/>
    <property type="match status" value="1"/>
</dbReference>
<dbReference type="FunFam" id="2.60.40.10:FF:000002">
    <property type="entry name" value="Titin a"/>
    <property type="match status" value="4"/>
</dbReference>
<dbReference type="GO" id="GO:0008307">
    <property type="term" value="F:structural constituent of muscle"/>
    <property type="evidence" value="ECO:0007669"/>
    <property type="project" value="TreeGrafter"/>
</dbReference>
<dbReference type="CDD" id="cd05748">
    <property type="entry name" value="Ig_Titin_like"/>
    <property type="match status" value="3"/>
</dbReference>
<dbReference type="FunFam" id="2.60.40.10:FF:000031">
    <property type="entry name" value="Myosin-binding protein C, slow type"/>
    <property type="match status" value="1"/>
</dbReference>
<dbReference type="InParanoid" id="A0A668AG62"/>